<dbReference type="AlphaFoldDB" id="A0A5J4ZHF0"/>
<keyword evidence="2" id="KW-1185">Reference proteome</keyword>
<name>A0A5J4ZHF0_9ASTE</name>
<dbReference type="EMBL" id="CM018050">
    <property type="protein sequence ID" value="KAA8518123.1"/>
    <property type="molecule type" value="Genomic_DNA"/>
</dbReference>
<dbReference type="Proteomes" id="UP000325577">
    <property type="component" value="Linkage Group LG7"/>
</dbReference>
<protein>
    <submittedName>
        <fullName evidence="1">Uncharacterized protein</fullName>
    </submittedName>
</protein>
<evidence type="ECO:0000313" key="2">
    <source>
        <dbReference type="Proteomes" id="UP000325577"/>
    </source>
</evidence>
<gene>
    <name evidence="1" type="ORF">F0562_015597</name>
</gene>
<sequence length="67" mass="7988">MSLVNSVWIRNLKMGLWEFRSKSKQEICSLEDGCRQYMLALEGMSSEWKNFLRVITLPPLMNKCWFI</sequence>
<organism evidence="1 2">
    <name type="scientific">Nyssa sinensis</name>
    <dbReference type="NCBI Taxonomy" id="561372"/>
    <lineage>
        <taxon>Eukaryota</taxon>
        <taxon>Viridiplantae</taxon>
        <taxon>Streptophyta</taxon>
        <taxon>Embryophyta</taxon>
        <taxon>Tracheophyta</taxon>
        <taxon>Spermatophyta</taxon>
        <taxon>Magnoliopsida</taxon>
        <taxon>eudicotyledons</taxon>
        <taxon>Gunneridae</taxon>
        <taxon>Pentapetalae</taxon>
        <taxon>asterids</taxon>
        <taxon>Cornales</taxon>
        <taxon>Nyssaceae</taxon>
        <taxon>Nyssa</taxon>
    </lineage>
</organism>
<reference evidence="1 2" key="1">
    <citation type="submission" date="2019-09" db="EMBL/GenBank/DDBJ databases">
        <title>A chromosome-level genome assembly of the Chinese tupelo Nyssa sinensis.</title>
        <authorList>
            <person name="Yang X."/>
            <person name="Kang M."/>
            <person name="Yang Y."/>
            <person name="Xiong H."/>
            <person name="Wang M."/>
            <person name="Zhang Z."/>
            <person name="Wang Z."/>
            <person name="Wu H."/>
            <person name="Ma T."/>
            <person name="Liu J."/>
            <person name="Xi Z."/>
        </authorList>
    </citation>
    <scope>NUCLEOTIDE SEQUENCE [LARGE SCALE GENOMIC DNA]</scope>
    <source>
        <strain evidence="1">J267</strain>
        <tissue evidence="1">Leaf</tissue>
    </source>
</reference>
<accession>A0A5J4ZHF0</accession>
<evidence type="ECO:0000313" key="1">
    <source>
        <dbReference type="EMBL" id="KAA8518123.1"/>
    </source>
</evidence>
<proteinExistence type="predicted"/>